<comment type="function">
    <text evidence="6">Part of the binding-protein-dependent transport system for phosphate; probably responsible for the translocation of the substrate across the membrane.</text>
</comment>
<organism evidence="9">
    <name type="scientific">uncultured marine group II/III euryarchaeote AD1000_58_G05</name>
    <dbReference type="NCBI Taxonomy" id="1457790"/>
    <lineage>
        <taxon>Archaea</taxon>
        <taxon>Methanobacteriati</taxon>
        <taxon>Methanobacteriota</taxon>
        <taxon>environmental samples</taxon>
    </lineage>
</organism>
<dbReference type="SUPFAM" id="SSF161098">
    <property type="entry name" value="MetI-like"/>
    <property type="match status" value="1"/>
</dbReference>
<evidence type="ECO:0000256" key="5">
    <source>
        <dbReference type="RuleBase" id="RU363032"/>
    </source>
</evidence>
<feature type="transmembrane region" description="Helical" evidence="5">
    <location>
        <begin position="328"/>
        <end position="345"/>
    </location>
</feature>
<keyword evidence="2 5" id="KW-0812">Transmembrane</keyword>
<feature type="transmembrane region" description="Helical" evidence="5">
    <location>
        <begin position="480"/>
        <end position="501"/>
    </location>
</feature>
<evidence type="ECO:0000256" key="1">
    <source>
        <dbReference type="ARBA" id="ARBA00004141"/>
    </source>
</evidence>
<name>A0A075FV11_9EURY</name>
<evidence type="ECO:0000256" key="3">
    <source>
        <dbReference type="ARBA" id="ARBA00022989"/>
    </source>
</evidence>
<dbReference type="Pfam" id="PF00528">
    <property type="entry name" value="BPD_transp_1"/>
    <property type="match status" value="1"/>
</dbReference>
<dbReference type="AlphaFoldDB" id="A0A075FV11"/>
<feature type="transmembrane region" description="Helical" evidence="5">
    <location>
        <begin position="740"/>
        <end position="761"/>
    </location>
</feature>
<sequence>MSVMRGRDLELSRIASRIEAGAPSAVLFSMAISVVLVTAGIIYVLVSKSVPFYQAFGCGADMFDPPDDWSEGVQSDLWEAANYSEGSITDPFYLDSLCIVDWNNESLIKLGEPLVVFERDRDSDGVAILDENGEYTGNWTAHEKRGYILTYLDNNPQHNYSESEGEDIRDAYIPLGVMRENEGALILHQIDPDLKRDWVVITWAGSDEANLDVDGDGKPNVGVDERGADLDDDIDDDGFDNYRDPDMDNDGIPNAHDPDPRVPNVDRFGLFLGVLTILAVLMNIFSPLWLSRFSTEHIDSVLSPLTSFSTVLVSVGSLAFLTPLSQSTLSYLLLFNSIVIILLWASRKKFPASPMAFALALSWLTIEPTHEIQTGHLVSFGVSLLLLRVTMSDTRNRTLKKIKKIEISEVKLNPANTLKLRQLNTVVILLFLGLLNPYLLLFAVIAHPLYDLWIFIGEHIRQTKQYNWASQRMAYLDSDFIALLLVITLVALVTSFFDLVARVDGSLGEFLTQTLWRTDIRTVSVVTVTDNLSIGVNALLQTTLQVALGALLIAIPLGLGTAIFLSEYASPRTANIVKPILEILAGIPSVVYGFFAFVVISPIVMDIGRIFVDWGWMAQDPQPFNPINGAVVVGIMITPLIASLSEDALRSVPNNLREASYALGATPVETTFKVVIPSGLSGILASIILAFSRAIGETMAVTLSVGTAAYYTKNMFLSSQTMTAYIAKKIQGDLPAGTSAYYSMFAVGLYLFIITLGLNIIGQRIMRRFREEYE</sequence>
<feature type="transmembrane region" description="Helical" evidence="5">
    <location>
        <begin position="302"/>
        <end position="322"/>
    </location>
</feature>
<dbReference type="GO" id="GO:0006817">
    <property type="term" value="P:phosphate ion transport"/>
    <property type="evidence" value="ECO:0007669"/>
    <property type="project" value="UniProtKB-KW"/>
</dbReference>
<dbReference type="PANTHER" id="PTHR42727">
    <property type="entry name" value="PHOSPHATE TRANSPORT SYSTEM PERMEASE PROTEIN"/>
    <property type="match status" value="1"/>
</dbReference>
<dbReference type="NCBIfam" id="TIGR02138">
    <property type="entry name" value="phosphate_pstC"/>
    <property type="match status" value="1"/>
</dbReference>
<accession>A0A075FV11</accession>
<feature type="transmembrane region" description="Helical" evidence="5">
    <location>
        <begin position="580"/>
        <end position="604"/>
    </location>
</feature>
<comment type="similarity">
    <text evidence="6">Belongs to the binding-protein-dependent transport system permease family. CysTW subfamily.</text>
</comment>
<evidence type="ECO:0000259" key="8">
    <source>
        <dbReference type="PROSITE" id="PS50928"/>
    </source>
</evidence>
<evidence type="ECO:0000313" key="9">
    <source>
        <dbReference type="EMBL" id="AIE95144.1"/>
    </source>
</evidence>
<keyword evidence="4 5" id="KW-0472">Membrane</keyword>
<dbReference type="PANTHER" id="PTHR42727:SF1">
    <property type="entry name" value="PHOSPHATE TRANSPORT SYSTEM PERMEASE"/>
    <property type="match status" value="1"/>
</dbReference>
<feature type="transmembrane region" description="Helical" evidence="5">
    <location>
        <begin position="372"/>
        <end position="391"/>
    </location>
</feature>
<reference evidence="9" key="1">
    <citation type="journal article" date="2014" name="Genome Biol. Evol.">
        <title>Pangenome evidence for extensive interdomain horizontal transfer affecting lineage core and shell genes in uncultured planktonic thaumarchaeota and euryarchaeota.</title>
        <authorList>
            <person name="Deschamps P."/>
            <person name="Zivanovic Y."/>
            <person name="Moreira D."/>
            <person name="Rodriguez-Valera F."/>
            <person name="Lopez-Garcia P."/>
        </authorList>
    </citation>
    <scope>NUCLEOTIDE SEQUENCE</scope>
</reference>
<gene>
    <name evidence="9" type="primary">pstC</name>
</gene>
<comment type="caution">
    <text evidence="6">Lacks conserved residue(s) required for the propagation of feature annotation.</text>
</comment>
<keyword evidence="5" id="KW-0813">Transport</keyword>
<dbReference type="InterPro" id="IPR000515">
    <property type="entry name" value="MetI-like"/>
</dbReference>
<comment type="subcellular location">
    <subcellularLocation>
        <location evidence="5">Cell membrane</location>
        <topology evidence="5">Multi-pass membrane protein</topology>
    </subcellularLocation>
    <subcellularLocation>
        <location evidence="1">Membrane</location>
        <topology evidence="1">Multi-pass membrane protein</topology>
    </subcellularLocation>
</comment>
<protein>
    <recommendedName>
        <fullName evidence="6">Phosphate transport system permease protein</fullName>
    </recommendedName>
</protein>
<dbReference type="EMBL" id="KF900442">
    <property type="protein sequence ID" value="AIE95144.1"/>
    <property type="molecule type" value="Genomic_DNA"/>
</dbReference>
<feature type="transmembrane region" description="Helical" evidence="5">
    <location>
        <begin position="546"/>
        <end position="568"/>
    </location>
</feature>
<dbReference type="Gene3D" id="1.10.3720.10">
    <property type="entry name" value="MetI-like"/>
    <property type="match status" value="1"/>
</dbReference>
<feature type="domain" description="ABC transmembrane type-1" evidence="8">
    <location>
        <begin position="540"/>
        <end position="762"/>
    </location>
</feature>
<dbReference type="InterPro" id="IPR035906">
    <property type="entry name" value="MetI-like_sf"/>
</dbReference>
<keyword evidence="3 5" id="KW-1133">Transmembrane helix</keyword>
<feature type="transmembrane region" description="Helical" evidence="5">
    <location>
        <begin position="624"/>
        <end position="644"/>
    </location>
</feature>
<dbReference type="GO" id="GO:0005315">
    <property type="term" value="F:phosphate transmembrane transporter activity"/>
    <property type="evidence" value="ECO:0007669"/>
    <property type="project" value="InterPro"/>
</dbReference>
<evidence type="ECO:0000256" key="4">
    <source>
        <dbReference type="ARBA" id="ARBA00023136"/>
    </source>
</evidence>
<proteinExistence type="inferred from homology"/>
<keyword evidence="6" id="KW-0592">Phosphate transport</keyword>
<evidence type="ECO:0000256" key="7">
    <source>
        <dbReference type="SAM" id="MobiDB-lite"/>
    </source>
</evidence>
<feature type="transmembrane region" description="Helical" evidence="5">
    <location>
        <begin position="426"/>
        <end position="446"/>
    </location>
</feature>
<keyword evidence="6" id="KW-1003">Cell membrane</keyword>
<feature type="region of interest" description="Disordered" evidence="7">
    <location>
        <begin position="212"/>
        <end position="236"/>
    </location>
</feature>
<dbReference type="CDD" id="cd06261">
    <property type="entry name" value="TM_PBP2"/>
    <property type="match status" value="1"/>
</dbReference>
<feature type="transmembrane region" description="Helical" evidence="5">
    <location>
        <begin position="674"/>
        <end position="695"/>
    </location>
</feature>
<evidence type="ECO:0000256" key="6">
    <source>
        <dbReference type="RuleBase" id="RU363054"/>
    </source>
</evidence>
<evidence type="ECO:0000256" key="2">
    <source>
        <dbReference type="ARBA" id="ARBA00022692"/>
    </source>
</evidence>
<feature type="transmembrane region" description="Helical" evidence="5">
    <location>
        <begin position="268"/>
        <end position="290"/>
    </location>
</feature>
<feature type="transmembrane region" description="Helical" evidence="5">
    <location>
        <begin position="21"/>
        <end position="46"/>
    </location>
</feature>
<dbReference type="InterPro" id="IPR011864">
    <property type="entry name" value="Phosphate_PstC"/>
</dbReference>
<dbReference type="GO" id="GO:0005886">
    <property type="term" value="C:plasma membrane"/>
    <property type="evidence" value="ECO:0007669"/>
    <property type="project" value="UniProtKB-SubCell"/>
</dbReference>
<dbReference type="PROSITE" id="PS50928">
    <property type="entry name" value="ABC_TM1"/>
    <property type="match status" value="1"/>
</dbReference>